<dbReference type="GO" id="GO:0006265">
    <property type="term" value="P:DNA topological change"/>
    <property type="evidence" value="ECO:0007669"/>
    <property type="project" value="UniProtKB-UniRule"/>
</dbReference>
<feature type="region of interest" description="Disordered" evidence="11">
    <location>
        <begin position="737"/>
        <end position="761"/>
    </location>
</feature>
<dbReference type="InterPro" id="IPR013824">
    <property type="entry name" value="Topo_IA_cen_sub1"/>
</dbReference>
<feature type="active site" description="O-(5'-phospho-DNA)-tyrosine intermediate" evidence="10">
    <location>
        <position position="300"/>
    </location>
</feature>
<dbReference type="InterPro" id="IPR034149">
    <property type="entry name" value="TOPRIM_TopoI"/>
</dbReference>
<dbReference type="PATRIC" id="fig|36861.3.peg.1684"/>
<evidence type="ECO:0000256" key="9">
    <source>
        <dbReference type="ARBA" id="ARBA00023235"/>
    </source>
</evidence>
<dbReference type="InterPro" id="IPR023405">
    <property type="entry name" value="Topo_IA_core_domain"/>
</dbReference>
<evidence type="ECO:0000259" key="12">
    <source>
        <dbReference type="PROSITE" id="PS50880"/>
    </source>
</evidence>
<dbReference type="SMART" id="SM00436">
    <property type="entry name" value="TOP1Bc"/>
    <property type="match status" value="1"/>
</dbReference>
<dbReference type="Proteomes" id="UP000064243">
    <property type="component" value="Unassembled WGS sequence"/>
</dbReference>
<dbReference type="SUPFAM" id="SSF57783">
    <property type="entry name" value="Zinc beta-ribbon"/>
    <property type="match status" value="1"/>
</dbReference>
<dbReference type="OrthoDB" id="9803554at2"/>
<evidence type="ECO:0000256" key="11">
    <source>
        <dbReference type="SAM" id="MobiDB-lite"/>
    </source>
</evidence>
<dbReference type="InterPro" id="IPR013826">
    <property type="entry name" value="Topo_IA_cen_sub3"/>
</dbReference>
<dbReference type="InterPro" id="IPR006171">
    <property type="entry name" value="TOPRIM_dom"/>
</dbReference>
<feature type="site" description="Interaction with DNA" evidence="10">
    <location>
        <position position="302"/>
    </location>
</feature>
<dbReference type="GO" id="GO:0005694">
    <property type="term" value="C:chromosome"/>
    <property type="evidence" value="ECO:0007669"/>
    <property type="project" value="InterPro"/>
</dbReference>
<feature type="domain" description="Toprim" evidence="12">
    <location>
        <begin position="2"/>
        <end position="111"/>
    </location>
</feature>
<dbReference type="GO" id="GO:0008270">
    <property type="term" value="F:zinc ion binding"/>
    <property type="evidence" value="ECO:0007669"/>
    <property type="project" value="UniProtKB-KW"/>
</dbReference>
<keyword evidence="5" id="KW-0862">Zinc</keyword>
<comment type="catalytic activity">
    <reaction evidence="1 10">
        <text>ATP-independent breakage of single-stranded DNA, followed by passage and rejoining.</text>
        <dbReference type="EC" id="5.6.2.1"/>
    </reaction>
</comment>
<dbReference type="Gene3D" id="3.30.65.10">
    <property type="entry name" value="Bacterial Topoisomerase I, domain 1"/>
    <property type="match status" value="1"/>
</dbReference>
<dbReference type="AlphaFoldDB" id="A0A106BN58"/>
<feature type="site" description="Interaction with DNA" evidence="10">
    <location>
        <position position="32"/>
    </location>
</feature>
<dbReference type="SMART" id="SM00437">
    <property type="entry name" value="TOP1Ac"/>
    <property type="match status" value="1"/>
</dbReference>
<dbReference type="EC" id="5.6.2.1" evidence="10"/>
<keyword evidence="4" id="KW-0863">Zinc-finger</keyword>
<comment type="caution">
    <text evidence="14">The sequence shown here is derived from an EMBL/GenBank/DDBJ whole genome shotgun (WGS) entry which is preliminary data.</text>
</comment>
<evidence type="ECO:0000256" key="7">
    <source>
        <dbReference type="ARBA" id="ARBA00023029"/>
    </source>
</evidence>
<sequence length="860" mass="95136">MSKLVIVESPSKSKTLKKYLGDDYDILASYGHVRDLEPKTGAIDTENFSMKYQVIERNAKHVEAIVKAAKKADEVLLATDPDREGEAISWHISEILKERKVKTPMKRVAFYEITESAVQDAVRNPREIAIDLVNAQQARRALDYLVGFNLSPLLWRKISPGLSAGRVQSPALRMIVERELEIEAFDPREYWTLHLDSHKGAQPFTAKLTHFKGEKLDQFSVEHEARSKEWLAMLEGRDARVMRIEKKRRARHPGAPFTTSTLQQAGVRQLGMTTDRVMRTAQQLYEGIDLGEGPVGLITYMRTDSVNLAQEAITDIRKYVGANFDKDFLPPAAIAYKAKTKNAQEAHEAVRPTAVVRTPEAVKPFLSHDQARLYELIWKRTVACQMTAAQFDTVAADITVGEGTFRATGQTLAFAGFLAVYQDDEDEEGESKLPALVEGETLPVDKLYGEQHFTQPPPRYTEASLVKALEEYGIGRPSTYASIISTLQDREYVVLEKKRFLPTDIGRLVNCFLTRHFGHYVDYDFTAKLEDKLDDVSNGKRVWTRLLGEFWSAFDGDLKAKQDVERGCPIAEACPKCNKPLFMQASKRGLFIGCSGYPECDYTRPLHAATAEGDNILGQDPATGLDVKLLSGRFGPYVQIGEMPEDKKAPKPRRASWPKDIPLENATLELALKFLSLPREVGHHPTTGLPIVANNGRFGPYLLHDGKFKSIPKTDSVYEIDLPRALEVLAMEREPRGGDSAASVLKSLGPHPDDGKDITVRSGRYGPYVKHGSTNATLPKDITPEEITLDEALSLIAARAAKGPAKKPVKKAAAKPAAAKKAKAGDAAEAKKPTVKKAATKKATAKPATTKKPASKKAAA</sequence>
<dbReference type="InterPro" id="IPR013825">
    <property type="entry name" value="Topo_IA_cen_sub2"/>
</dbReference>
<evidence type="ECO:0000256" key="2">
    <source>
        <dbReference type="ARBA" id="ARBA00009446"/>
    </source>
</evidence>
<feature type="region of interest" description="Disordered" evidence="11">
    <location>
        <begin position="800"/>
        <end position="860"/>
    </location>
</feature>
<dbReference type="HAMAP" id="MF_00952">
    <property type="entry name" value="Topoisom_1_prok"/>
    <property type="match status" value="1"/>
</dbReference>
<dbReference type="GO" id="GO:0003677">
    <property type="term" value="F:DNA binding"/>
    <property type="evidence" value="ECO:0007669"/>
    <property type="project" value="UniProtKB-KW"/>
</dbReference>
<feature type="domain" description="Topo IA-type catalytic" evidence="13">
    <location>
        <begin position="129"/>
        <end position="558"/>
    </location>
</feature>
<comment type="subunit">
    <text evidence="10">Monomer.</text>
</comment>
<feature type="compositionally biased region" description="Basic and acidic residues" evidence="11">
    <location>
        <begin position="823"/>
        <end position="832"/>
    </location>
</feature>
<dbReference type="Gene3D" id="1.10.290.10">
    <property type="entry name" value="Topoisomerase I, domain 4"/>
    <property type="match status" value="1"/>
</dbReference>
<dbReference type="PROSITE" id="PS52039">
    <property type="entry name" value="TOPO_IA_2"/>
    <property type="match status" value="1"/>
</dbReference>
<dbReference type="InterPro" id="IPR005733">
    <property type="entry name" value="TopoI_bac-type"/>
</dbReference>
<dbReference type="Gene3D" id="3.40.50.140">
    <property type="match status" value="1"/>
</dbReference>
<evidence type="ECO:0000256" key="4">
    <source>
        <dbReference type="ARBA" id="ARBA00022771"/>
    </source>
</evidence>
<name>A0A106BN58_THIDE</name>
<dbReference type="SUPFAM" id="SSF56712">
    <property type="entry name" value="Prokaryotic type I DNA topoisomerase"/>
    <property type="match status" value="1"/>
</dbReference>
<dbReference type="Gene3D" id="1.10.460.10">
    <property type="entry name" value="Topoisomerase I, domain 2"/>
    <property type="match status" value="1"/>
</dbReference>
<dbReference type="NCBIfam" id="TIGR01051">
    <property type="entry name" value="topA_bact"/>
    <property type="match status" value="1"/>
</dbReference>
<dbReference type="InterPro" id="IPR028612">
    <property type="entry name" value="Topoisom_1_IA"/>
</dbReference>
<feature type="site" description="Interaction with DNA" evidence="10">
    <location>
        <position position="140"/>
    </location>
</feature>
<reference evidence="14 15" key="1">
    <citation type="journal article" date="2015" name="Appl. Environ. Microbiol.">
        <title>Aerobic and Anaerobic Thiosulfate Oxidation by a Cold-Adapted, Subglacial Chemoautotroph.</title>
        <authorList>
            <person name="Harrold Z.R."/>
            <person name="Skidmore M.L."/>
            <person name="Hamilton T.L."/>
            <person name="Desch L."/>
            <person name="Amada K."/>
            <person name="van Gelder W."/>
            <person name="Glover K."/>
            <person name="Roden E.E."/>
            <person name="Boyd E.S."/>
        </authorList>
    </citation>
    <scope>NUCLEOTIDE SEQUENCE [LARGE SCALE GENOMIC DNA]</scope>
    <source>
        <strain evidence="14 15">RG</strain>
    </source>
</reference>
<dbReference type="eggNOG" id="COG1754">
    <property type="taxonomic scope" value="Bacteria"/>
</dbReference>
<dbReference type="STRING" id="1123392.GCA_000376425_00472"/>
<feature type="compositionally biased region" description="Basic residues" evidence="11">
    <location>
        <begin position="804"/>
        <end position="822"/>
    </location>
</feature>
<proteinExistence type="inferred from homology"/>
<dbReference type="Pfam" id="PF13368">
    <property type="entry name" value="Toprim_C_rpt"/>
    <property type="match status" value="3"/>
</dbReference>
<evidence type="ECO:0000256" key="1">
    <source>
        <dbReference type="ARBA" id="ARBA00000213"/>
    </source>
</evidence>
<feature type="site" description="Interaction with DNA" evidence="10">
    <location>
        <position position="490"/>
    </location>
</feature>
<keyword evidence="8 10" id="KW-0238">DNA-binding</keyword>
<keyword evidence="9 10" id="KW-0413">Isomerase</keyword>
<evidence type="ECO:0000256" key="3">
    <source>
        <dbReference type="ARBA" id="ARBA00022723"/>
    </source>
</evidence>
<feature type="site" description="Interaction with DNA" evidence="10">
    <location>
        <position position="143"/>
    </location>
</feature>
<evidence type="ECO:0000256" key="10">
    <source>
        <dbReference type="HAMAP-Rule" id="MF_00952"/>
    </source>
</evidence>
<dbReference type="PANTHER" id="PTHR42785">
    <property type="entry name" value="DNA TOPOISOMERASE, TYPE IA, CORE"/>
    <property type="match status" value="1"/>
</dbReference>
<dbReference type="InterPro" id="IPR013497">
    <property type="entry name" value="Topo_IA_cen"/>
</dbReference>
<dbReference type="InterPro" id="IPR013498">
    <property type="entry name" value="Topo_IA_Znf"/>
</dbReference>
<dbReference type="InterPro" id="IPR003602">
    <property type="entry name" value="Topo_IA_DNA-bd_dom"/>
</dbReference>
<dbReference type="Pfam" id="PF01751">
    <property type="entry name" value="Toprim"/>
    <property type="match status" value="1"/>
</dbReference>
<dbReference type="SMART" id="SM00493">
    <property type="entry name" value="TOPRIM"/>
    <property type="match status" value="1"/>
</dbReference>
<dbReference type="Gene3D" id="2.70.20.10">
    <property type="entry name" value="Topoisomerase I, domain 3"/>
    <property type="match status" value="1"/>
</dbReference>
<comment type="function">
    <text evidence="10">Releases the supercoiling and torsional tension of DNA, which is introduced during the DNA replication and transcription, by transiently cleaving and rejoining one strand of the DNA duplex. Introduces a single-strand break via transesterification at a target site in duplex DNA. The scissile phosphodiester is attacked by the catalytic tyrosine of the enzyme, resulting in the formation of a DNA-(5'-phosphotyrosyl)-enzyme intermediate and the expulsion of a 3'-OH DNA strand. The free DNA strand then undergoes passage around the unbroken strand, thus removing DNA supercoils. Finally, in the religation step, the DNA 3'-OH attacks the covalent intermediate to expel the active-site tyrosine and restore the DNA phosphodiester backbone.</text>
</comment>
<protein>
    <recommendedName>
        <fullName evidence="10">DNA topoisomerase 1</fullName>
        <ecNumber evidence="10">5.6.2.1</ecNumber>
    </recommendedName>
    <alternativeName>
        <fullName evidence="10">DNA topoisomerase I</fullName>
    </alternativeName>
</protein>
<comment type="caution">
    <text evidence="10">Lacks conserved residue(s) required for the propagation of feature annotation.</text>
</comment>
<dbReference type="CDD" id="cd03363">
    <property type="entry name" value="TOPRIM_TopoIA_TopoI"/>
    <property type="match status" value="1"/>
</dbReference>
<dbReference type="InterPro" id="IPR003601">
    <property type="entry name" value="Topo_IA_2"/>
</dbReference>
<organism evidence="14 15">
    <name type="scientific">Thiobacillus denitrificans</name>
    <dbReference type="NCBI Taxonomy" id="36861"/>
    <lineage>
        <taxon>Bacteria</taxon>
        <taxon>Pseudomonadati</taxon>
        <taxon>Pseudomonadota</taxon>
        <taxon>Betaproteobacteria</taxon>
        <taxon>Nitrosomonadales</taxon>
        <taxon>Thiobacillaceae</taxon>
        <taxon>Thiobacillus</taxon>
    </lineage>
</organism>
<keyword evidence="15" id="KW-1185">Reference proteome</keyword>
<keyword evidence="6" id="KW-0460">Magnesium</keyword>
<dbReference type="InterPro" id="IPR023406">
    <property type="entry name" value="Topo_IA_AS"/>
</dbReference>
<feature type="site" description="Interaction with DNA" evidence="10">
    <location>
        <position position="139"/>
    </location>
</feature>
<dbReference type="eggNOG" id="COG0550">
    <property type="taxonomic scope" value="Bacteria"/>
</dbReference>
<gene>
    <name evidence="10" type="primary">topA</name>
    <name evidence="14" type="ORF">ABW22_10105</name>
</gene>
<dbReference type="Pfam" id="PF01396">
    <property type="entry name" value="Zn_ribbon_Top1"/>
    <property type="match status" value="1"/>
</dbReference>
<dbReference type="PROSITE" id="PS00396">
    <property type="entry name" value="TOPO_IA_1"/>
    <property type="match status" value="1"/>
</dbReference>
<dbReference type="PRINTS" id="PR00417">
    <property type="entry name" value="PRTPISMRASEI"/>
</dbReference>
<accession>A0A106BN58</accession>
<dbReference type="CDD" id="cd00186">
    <property type="entry name" value="TOP1Ac"/>
    <property type="match status" value="1"/>
</dbReference>
<feature type="site" description="Interaction with DNA" evidence="10">
    <location>
        <position position="155"/>
    </location>
</feature>
<feature type="compositionally biased region" description="Basic residues" evidence="11">
    <location>
        <begin position="833"/>
        <end position="844"/>
    </location>
</feature>
<evidence type="ECO:0000256" key="5">
    <source>
        <dbReference type="ARBA" id="ARBA00022833"/>
    </source>
</evidence>
<keyword evidence="3" id="KW-0479">Metal-binding</keyword>
<dbReference type="InterPro" id="IPR000380">
    <property type="entry name" value="Topo_IA"/>
</dbReference>
<evidence type="ECO:0000256" key="6">
    <source>
        <dbReference type="ARBA" id="ARBA00022842"/>
    </source>
</evidence>
<dbReference type="Pfam" id="PF01131">
    <property type="entry name" value="Topoisom_bac"/>
    <property type="match status" value="1"/>
</dbReference>
<evidence type="ECO:0000313" key="14">
    <source>
        <dbReference type="EMBL" id="KVW95514.1"/>
    </source>
</evidence>
<dbReference type="PROSITE" id="PS50880">
    <property type="entry name" value="TOPRIM"/>
    <property type="match status" value="1"/>
</dbReference>
<evidence type="ECO:0000313" key="15">
    <source>
        <dbReference type="Proteomes" id="UP000064243"/>
    </source>
</evidence>
<dbReference type="InterPro" id="IPR025589">
    <property type="entry name" value="Toprim_C_rpt"/>
</dbReference>
<dbReference type="PANTHER" id="PTHR42785:SF1">
    <property type="entry name" value="DNA TOPOISOMERASE"/>
    <property type="match status" value="1"/>
</dbReference>
<dbReference type="EMBL" id="LDUG01000025">
    <property type="protein sequence ID" value="KVW95514.1"/>
    <property type="molecule type" value="Genomic_DNA"/>
</dbReference>
<evidence type="ECO:0000256" key="8">
    <source>
        <dbReference type="ARBA" id="ARBA00023125"/>
    </source>
</evidence>
<keyword evidence="7 10" id="KW-0799">Topoisomerase</keyword>
<evidence type="ECO:0000259" key="13">
    <source>
        <dbReference type="PROSITE" id="PS52039"/>
    </source>
</evidence>
<comment type="similarity">
    <text evidence="2 10">Belongs to the type IA topoisomerase family.</text>
</comment>
<feature type="region of interest" description="Interaction with DNA" evidence="10">
    <location>
        <begin position="163"/>
        <end position="168"/>
    </location>
</feature>
<dbReference type="GO" id="GO:0003917">
    <property type="term" value="F:DNA topoisomerase type I (single strand cut, ATP-independent) activity"/>
    <property type="evidence" value="ECO:0007669"/>
    <property type="project" value="UniProtKB-UniRule"/>
</dbReference>
<dbReference type="RefSeq" id="WP_059755786.1">
    <property type="nucleotide sequence ID" value="NZ_LDUG01000025.1"/>
</dbReference>